<feature type="domain" description="DUF6570" evidence="1">
    <location>
        <begin position="1"/>
        <end position="110"/>
    </location>
</feature>
<dbReference type="AlphaFoldDB" id="A0AAD6SP98"/>
<dbReference type="InterPro" id="IPR046700">
    <property type="entry name" value="DUF6570"/>
</dbReference>
<gene>
    <name evidence="2" type="ORF">C8F04DRAFT_904558</name>
</gene>
<evidence type="ECO:0000259" key="1">
    <source>
        <dbReference type="Pfam" id="PF20209"/>
    </source>
</evidence>
<organism evidence="2 3">
    <name type="scientific">Mycena alexandri</name>
    <dbReference type="NCBI Taxonomy" id="1745969"/>
    <lineage>
        <taxon>Eukaryota</taxon>
        <taxon>Fungi</taxon>
        <taxon>Dikarya</taxon>
        <taxon>Basidiomycota</taxon>
        <taxon>Agaricomycotina</taxon>
        <taxon>Agaricomycetes</taxon>
        <taxon>Agaricomycetidae</taxon>
        <taxon>Agaricales</taxon>
        <taxon>Marasmiineae</taxon>
        <taxon>Mycenaceae</taxon>
        <taxon>Mycena</taxon>
    </lineage>
</organism>
<sequence>MIALCRAKCWIVQLREDEAETSVPIAQRGVIGHIIVYPQRPSSIAQSLPPSLEDIISPVCVIFVGSKPPTEEWLRKKATPLIVRKERVLKALEWLKIHNHLYCEVPINKPLLNSLPDETILPFHIQHIVPSTGIDVTTSDYVPGSAQVDIASVPNLTDILAAPPPNVPFQSVVVADVDGNAPSNELRSAALRHMARPGSNYVEIPHDSEPANEFKNPHLFPMMYPTLFPYGLGGMEDKERPTKLSFKRHVKH</sequence>
<name>A0AAD6SP98_9AGAR</name>
<dbReference type="Pfam" id="PF20209">
    <property type="entry name" value="DUF6570"/>
    <property type="match status" value="1"/>
</dbReference>
<reference evidence="2" key="1">
    <citation type="submission" date="2023-03" db="EMBL/GenBank/DDBJ databases">
        <title>Massive genome expansion in bonnet fungi (Mycena s.s.) driven by repeated elements and novel gene families across ecological guilds.</title>
        <authorList>
            <consortium name="Lawrence Berkeley National Laboratory"/>
            <person name="Harder C.B."/>
            <person name="Miyauchi S."/>
            <person name="Viragh M."/>
            <person name="Kuo A."/>
            <person name="Thoen E."/>
            <person name="Andreopoulos B."/>
            <person name="Lu D."/>
            <person name="Skrede I."/>
            <person name="Drula E."/>
            <person name="Henrissat B."/>
            <person name="Morin E."/>
            <person name="Kohler A."/>
            <person name="Barry K."/>
            <person name="LaButti K."/>
            <person name="Morin E."/>
            <person name="Salamov A."/>
            <person name="Lipzen A."/>
            <person name="Mereny Z."/>
            <person name="Hegedus B."/>
            <person name="Baldrian P."/>
            <person name="Stursova M."/>
            <person name="Weitz H."/>
            <person name="Taylor A."/>
            <person name="Grigoriev I.V."/>
            <person name="Nagy L.G."/>
            <person name="Martin F."/>
            <person name="Kauserud H."/>
        </authorList>
    </citation>
    <scope>NUCLEOTIDE SEQUENCE</scope>
    <source>
        <strain evidence="2">CBHHK200</strain>
    </source>
</reference>
<evidence type="ECO:0000313" key="2">
    <source>
        <dbReference type="EMBL" id="KAJ7030626.1"/>
    </source>
</evidence>
<keyword evidence="3" id="KW-1185">Reference proteome</keyword>
<comment type="caution">
    <text evidence="2">The sequence shown here is derived from an EMBL/GenBank/DDBJ whole genome shotgun (WGS) entry which is preliminary data.</text>
</comment>
<evidence type="ECO:0000313" key="3">
    <source>
        <dbReference type="Proteomes" id="UP001218188"/>
    </source>
</evidence>
<accession>A0AAD6SP98</accession>
<protein>
    <recommendedName>
        <fullName evidence="1">DUF6570 domain-containing protein</fullName>
    </recommendedName>
</protein>
<proteinExistence type="predicted"/>
<dbReference type="Proteomes" id="UP001218188">
    <property type="component" value="Unassembled WGS sequence"/>
</dbReference>
<dbReference type="EMBL" id="JARJCM010000089">
    <property type="protein sequence ID" value="KAJ7030626.1"/>
    <property type="molecule type" value="Genomic_DNA"/>
</dbReference>
<feature type="non-terminal residue" evidence="2">
    <location>
        <position position="252"/>
    </location>
</feature>